<proteinExistence type="inferred from homology"/>
<feature type="transmembrane region" description="Helical" evidence="5">
    <location>
        <begin position="71"/>
        <end position="91"/>
    </location>
</feature>
<dbReference type="RefSeq" id="WP_048088176.1">
    <property type="nucleotide sequence ID" value="NZ_JMIY01000001.1"/>
</dbReference>
<feature type="transmembrane region" description="Helical" evidence="5">
    <location>
        <begin position="34"/>
        <end position="59"/>
    </location>
</feature>
<dbReference type="InterPro" id="IPR051598">
    <property type="entry name" value="TSUP/Inactive_protease-like"/>
</dbReference>
<feature type="transmembrane region" description="Helical" evidence="5">
    <location>
        <begin position="132"/>
        <end position="165"/>
    </location>
</feature>
<reference evidence="6 7" key="1">
    <citation type="journal article" date="2013" name="Nature">
        <title>Anaerobic oxidation of methane coupled to nitrate reduction in a novel archaeal lineage.</title>
        <authorList>
            <person name="Haroon M.F."/>
            <person name="Hu S."/>
            <person name="Shi Y."/>
            <person name="Imelfort M."/>
            <person name="Keller J."/>
            <person name="Hugenholtz P."/>
            <person name="Yuan Z."/>
            <person name="Tyson G.W."/>
        </authorList>
    </citation>
    <scope>NUCLEOTIDE SEQUENCE [LARGE SCALE GENOMIC DNA]</scope>
    <source>
        <strain evidence="6 7">ANME-2d</strain>
    </source>
</reference>
<dbReference type="EMBL" id="JMIY01000001">
    <property type="protein sequence ID" value="KCZ72955.1"/>
    <property type="molecule type" value="Genomic_DNA"/>
</dbReference>
<dbReference type="OrthoDB" id="57422at2157"/>
<keyword evidence="5" id="KW-1003">Cell membrane</keyword>
<dbReference type="Proteomes" id="UP000027153">
    <property type="component" value="Unassembled WGS sequence"/>
</dbReference>
<dbReference type="InterPro" id="IPR002781">
    <property type="entry name" value="TM_pro_TauE-like"/>
</dbReference>
<evidence type="ECO:0000256" key="5">
    <source>
        <dbReference type="RuleBase" id="RU363041"/>
    </source>
</evidence>
<comment type="caution">
    <text evidence="6">The sequence shown here is derived from an EMBL/GenBank/DDBJ whole genome shotgun (WGS) entry which is preliminary data.</text>
</comment>
<feature type="transmembrane region" description="Helical" evidence="5">
    <location>
        <begin position="171"/>
        <end position="192"/>
    </location>
</feature>
<feature type="transmembrane region" description="Helical" evidence="5">
    <location>
        <begin position="199"/>
        <end position="216"/>
    </location>
</feature>
<organism evidence="6 7">
    <name type="scientific">Candidatus Methanoperedens nitratireducens</name>
    <dbReference type="NCBI Taxonomy" id="1392998"/>
    <lineage>
        <taxon>Archaea</taxon>
        <taxon>Methanobacteriati</taxon>
        <taxon>Methanobacteriota</taxon>
        <taxon>Stenosarchaea group</taxon>
        <taxon>Methanomicrobia</taxon>
        <taxon>Methanosarcinales</taxon>
        <taxon>ANME-2 cluster</taxon>
        <taxon>Candidatus Methanoperedentaceae</taxon>
        <taxon>Candidatus Methanoperedens</taxon>
    </lineage>
</organism>
<comment type="similarity">
    <text evidence="5">Belongs to the 4-toluene sulfonate uptake permease (TSUP) (TC 2.A.102) family.</text>
</comment>
<sequence>MDLFLIIFITFFIAIIFSSLGLGGAIFYTPFFLWLGLPIFTAIPIALMLNAITAASASVTYLRHRLVETEIAFFIIPASIMGALTGSYLAPRIDTEILIILLSVVLFLASIRIIFFDTIVITAELTDKRKKMIGAGGGFLIGVTSSLVGIGGGTFIVPLLLVLGFETKSAVATSSFVVTFISLSGFLGHLGFGQQQMNISLLFYAGIAASIGAQAGSRVVFKRASPRAINRVFALILLIVVGKLLYDLIS</sequence>
<dbReference type="AlphaFoldDB" id="A0A062VCI9"/>
<keyword evidence="4 5" id="KW-0472">Membrane</keyword>
<comment type="subcellular location">
    <subcellularLocation>
        <location evidence="5">Cell membrane</location>
        <topology evidence="5">Multi-pass membrane protein</topology>
    </subcellularLocation>
    <subcellularLocation>
        <location evidence="1">Membrane</location>
        <topology evidence="1">Multi-pass membrane protein</topology>
    </subcellularLocation>
</comment>
<evidence type="ECO:0000256" key="3">
    <source>
        <dbReference type="ARBA" id="ARBA00022989"/>
    </source>
</evidence>
<evidence type="ECO:0000256" key="4">
    <source>
        <dbReference type="ARBA" id="ARBA00023136"/>
    </source>
</evidence>
<evidence type="ECO:0000313" key="6">
    <source>
        <dbReference type="EMBL" id="KCZ72955.1"/>
    </source>
</evidence>
<feature type="transmembrane region" description="Helical" evidence="5">
    <location>
        <begin position="5"/>
        <end position="28"/>
    </location>
</feature>
<dbReference type="PANTHER" id="PTHR43701:SF2">
    <property type="entry name" value="MEMBRANE TRANSPORTER PROTEIN YJNA-RELATED"/>
    <property type="match status" value="1"/>
</dbReference>
<dbReference type="GO" id="GO:0005886">
    <property type="term" value="C:plasma membrane"/>
    <property type="evidence" value="ECO:0007669"/>
    <property type="project" value="UniProtKB-SubCell"/>
</dbReference>
<protein>
    <recommendedName>
        <fullName evidence="5">Probable membrane transporter protein</fullName>
    </recommendedName>
</protein>
<name>A0A062VCI9_9EURY</name>
<dbReference type="Pfam" id="PF01925">
    <property type="entry name" value="TauE"/>
    <property type="match status" value="1"/>
</dbReference>
<gene>
    <name evidence="6" type="ORF">ANME2D_00013</name>
</gene>
<keyword evidence="2 5" id="KW-0812">Transmembrane</keyword>
<keyword evidence="7" id="KW-1185">Reference proteome</keyword>
<evidence type="ECO:0000256" key="2">
    <source>
        <dbReference type="ARBA" id="ARBA00022692"/>
    </source>
</evidence>
<evidence type="ECO:0000256" key="1">
    <source>
        <dbReference type="ARBA" id="ARBA00004141"/>
    </source>
</evidence>
<keyword evidence="3 5" id="KW-1133">Transmembrane helix</keyword>
<feature type="transmembrane region" description="Helical" evidence="5">
    <location>
        <begin position="228"/>
        <end position="246"/>
    </location>
</feature>
<dbReference type="PANTHER" id="PTHR43701">
    <property type="entry name" value="MEMBRANE TRANSPORTER PROTEIN MJ0441-RELATED"/>
    <property type="match status" value="1"/>
</dbReference>
<evidence type="ECO:0000313" key="7">
    <source>
        <dbReference type="Proteomes" id="UP000027153"/>
    </source>
</evidence>
<accession>A0A062VCI9</accession>
<feature type="transmembrane region" description="Helical" evidence="5">
    <location>
        <begin position="97"/>
        <end position="120"/>
    </location>
</feature>